<proteinExistence type="predicted"/>
<accession>A0A803PZ42</accession>
<evidence type="ECO:0000259" key="1">
    <source>
        <dbReference type="PROSITE" id="PS50222"/>
    </source>
</evidence>
<sequence length="325" mass="35563">MSDGPLTVLDGTHLRPLDLTLPPSLTGAQLLDLADSTASASLFGLTLPQTLKSSALQRINLRNDDVFLRTELTPEQASHTIKLYIDAIADELKDNPIVAAILDGKSIRLFLEDEDDFAMIAENIFTDLDAEDKGKICKSEVQSALVQMGVEMGVPPKSEFPLLNSILKKHGAEGEEELGQGQFALLLQNVLQELAEVLAEKPIILIQNIKIANGSNLRKLLADEKQVNYVVEKIQEEKNGAKQSSGIVELLRSFVEKNGSDMGIPPPSEANEAVTLLYDSVFADMENNKTASEVDRDGLFNLVKEILEEFADLLEANPVYHGLDN</sequence>
<protein>
    <recommendedName>
        <fullName evidence="1">EF-hand domain-containing protein</fullName>
    </recommendedName>
</protein>
<dbReference type="OMA" id="TNLMFRE"/>
<reference evidence="4 5" key="1">
    <citation type="journal article" date="2020" name="bioRxiv">
        <title>Sequence and annotation of 42 cannabis genomes reveals extensive copy number variation in cannabinoid synthesis and pathogen resistance genes.</title>
        <authorList>
            <person name="Mckernan K.J."/>
            <person name="Helbert Y."/>
            <person name="Kane L.T."/>
            <person name="Ebling H."/>
            <person name="Zhang L."/>
            <person name="Liu B."/>
            <person name="Eaton Z."/>
            <person name="Mclaughlin S."/>
            <person name="Kingan S."/>
            <person name="Baybayan P."/>
            <person name="Concepcion G."/>
            <person name="Jordan M."/>
            <person name="Riva A."/>
            <person name="Barbazuk W."/>
            <person name="Harkins T."/>
        </authorList>
    </citation>
    <scope>NUCLEOTIDE SEQUENCE [LARGE SCALE GENOMIC DNA]</scope>
    <source>
        <strain evidence="4 5">cv. Jamaican Lion 4</strain>
        <strain evidence="3">Father</strain>
        <strain evidence="2">Mother</strain>
        <tissue evidence="2">Leaf</tissue>
    </source>
</reference>
<comment type="caution">
    <text evidence="2">The sequence shown here is derived from an EMBL/GenBank/DDBJ whole genome shotgun (WGS) entry which is preliminary data.</text>
</comment>
<accession>A0A7J6FRH4</accession>
<dbReference type="PROSITE" id="PS50222">
    <property type="entry name" value="EF_HAND_2"/>
    <property type="match status" value="1"/>
</dbReference>
<evidence type="ECO:0000313" key="2">
    <source>
        <dbReference type="EMBL" id="KAF4373331.1"/>
    </source>
</evidence>
<evidence type="ECO:0000313" key="4">
    <source>
        <dbReference type="Proteomes" id="UP000525078"/>
    </source>
</evidence>
<dbReference type="EMBL" id="JAATIQ010000108">
    <property type="protein sequence ID" value="KAF4381780.1"/>
    <property type="molecule type" value="Genomic_DNA"/>
</dbReference>
<dbReference type="GO" id="GO:0005509">
    <property type="term" value="F:calcium ion binding"/>
    <property type="evidence" value="ECO:0007669"/>
    <property type="project" value="InterPro"/>
</dbReference>
<evidence type="ECO:0000313" key="5">
    <source>
        <dbReference type="Proteomes" id="UP000583929"/>
    </source>
</evidence>
<feature type="domain" description="EF-hand" evidence="1">
    <location>
        <begin position="116"/>
        <end position="151"/>
    </location>
</feature>
<dbReference type="OrthoDB" id="2016045at2759"/>
<dbReference type="AlphaFoldDB" id="A0A7J6FRH4"/>
<dbReference type="EMBL" id="JAATIP010000100">
    <property type="protein sequence ID" value="KAF4373331.1"/>
    <property type="molecule type" value="Genomic_DNA"/>
</dbReference>
<name>A0A7J6FRH4_CANSA</name>
<dbReference type="PANTHER" id="PTHR34574:SF3">
    <property type="entry name" value="CALCIUM-BINDING EF HAND FAMILY PROTEIN"/>
    <property type="match status" value="1"/>
</dbReference>
<dbReference type="PANTHER" id="PTHR34574">
    <property type="entry name" value="CALCIUM-BINDING EF-HAND FAMILY PROTEIN-RELATED"/>
    <property type="match status" value="1"/>
</dbReference>
<gene>
    <name evidence="2" type="ORF">F8388_026162</name>
    <name evidence="3" type="ORF">G4B88_002930</name>
</gene>
<dbReference type="Proteomes" id="UP000525078">
    <property type="component" value="Unassembled WGS sequence"/>
</dbReference>
<dbReference type="InterPro" id="IPR002048">
    <property type="entry name" value="EF_hand_dom"/>
</dbReference>
<keyword evidence="5" id="KW-1185">Reference proteome</keyword>
<evidence type="ECO:0000313" key="3">
    <source>
        <dbReference type="EMBL" id="KAF4381780.1"/>
    </source>
</evidence>
<organism evidence="2 4">
    <name type="scientific">Cannabis sativa</name>
    <name type="common">Hemp</name>
    <name type="synonym">Marijuana</name>
    <dbReference type="NCBI Taxonomy" id="3483"/>
    <lineage>
        <taxon>Eukaryota</taxon>
        <taxon>Viridiplantae</taxon>
        <taxon>Streptophyta</taxon>
        <taxon>Embryophyta</taxon>
        <taxon>Tracheophyta</taxon>
        <taxon>Spermatophyta</taxon>
        <taxon>Magnoliopsida</taxon>
        <taxon>eudicotyledons</taxon>
        <taxon>Gunneridae</taxon>
        <taxon>Pentapetalae</taxon>
        <taxon>rosids</taxon>
        <taxon>fabids</taxon>
        <taxon>Rosales</taxon>
        <taxon>Cannabaceae</taxon>
        <taxon>Cannabis</taxon>
    </lineage>
</organism>
<dbReference type="Proteomes" id="UP000583929">
    <property type="component" value="Unassembled WGS sequence"/>
</dbReference>